<evidence type="ECO:0000313" key="2">
    <source>
        <dbReference type="Proteomes" id="UP000295680"/>
    </source>
</evidence>
<dbReference type="EMBL" id="SLWS01000001">
    <property type="protein sequence ID" value="TCO64241.1"/>
    <property type="molecule type" value="Genomic_DNA"/>
</dbReference>
<dbReference type="AlphaFoldDB" id="A0A4R2JUX8"/>
<dbReference type="OrthoDB" id="4181557at2"/>
<name>A0A4R2JUX8_9PSEU</name>
<dbReference type="Proteomes" id="UP000295680">
    <property type="component" value="Unassembled WGS sequence"/>
</dbReference>
<evidence type="ECO:0008006" key="3">
    <source>
        <dbReference type="Google" id="ProtNLM"/>
    </source>
</evidence>
<proteinExistence type="predicted"/>
<comment type="caution">
    <text evidence="1">The sequence shown here is derived from an EMBL/GenBank/DDBJ whole genome shotgun (WGS) entry which is preliminary data.</text>
</comment>
<organism evidence="1 2">
    <name type="scientific">Actinocrispum wychmicini</name>
    <dbReference type="NCBI Taxonomy" id="1213861"/>
    <lineage>
        <taxon>Bacteria</taxon>
        <taxon>Bacillati</taxon>
        <taxon>Actinomycetota</taxon>
        <taxon>Actinomycetes</taxon>
        <taxon>Pseudonocardiales</taxon>
        <taxon>Pseudonocardiaceae</taxon>
        <taxon>Actinocrispum</taxon>
    </lineage>
</organism>
<gene>
    <name evidence="1" type="ORF">EV192_1015</name>
</gene>
<protein>
    <recommendedName>
        <fullName evidence="3">MalT-like TPR region domain-containing protein</fullName>
    </recommendedName>
</protein>
<sequence length="107" mass="11856">MHTQLGDRDGIAANWSLALIDLRRENYKTAIPRVIESFQILRHLQRADGLAIVGETLATLLIAAGITNQARHVLRDGIQAAIKIGNADLIQRYQRMLDQIGDEGGQQ</sequence>
<dbReference type="RefSeq" id="WP_132109886.1">
    <property type="nucleotide sequence ID" value="NZ_SLWS01000001.1"/>
</dbReference>
<keyword evidence="2" id="KW-1185">Reference proteome</keyword>
<accession>A0A4R2JUX8</accession>
<reference evidence="1 2" key="1">
    <citation type="submission" date="2019-03" db="EMBL/GenBank/DDBJ databases">
        <title>Genomic Encyclopedia of Type Strains, Phase IV (KMG-IV): sequencing the most valuable type-strain genomes for metagenomic binning, comparative biology and taxonomic classification.</title>
        <authorList>
            <person name="Goeker M."/>
        </authorList>
    </citation>
    <scope>NUCLEOTIDE SEQUENCE [LARGE SCALE GENOMIC DNA]</scope>
    <source>
        <strain evidence="1 2">DSM 45934</strain>
    </source>
</reference>
<evidence type="ECO:0000313" key="1">
    <source>
        <dbReference type="EMBL" id="TCO64241.1"/>
    </source>
</evidence>